<evidence type="ECO:0000256" key="1">
    <source>
        <dbReference type="SAM" id="MobiDB-lite"/>
    </source>
</evidence>
<feature type="region of interest" description="Disordered" evidence="1">
    <location>
        <begin position="1"/>
        <end position="69"/>
    </location>
</feature>
<reference evidence="2" key="2">
    <citation type="journal article" date="2008" name="Genome Biol.">
        <title>Improved genome assembly and evidence-based global gene model set for the chordate Ciona intestinalis: new insight into intron and operon populations.</title>
        <authorList>
            <person name="Satou Y."/>
            <person name="Mineta K."/>
            <person name="Ogasawara M."/>
            <person name="Sasakura Y."/>
            <person name="Shoguchi E."/>
            <person name="Ueno K."/>
            <person name="Yamada L."/>
            <person name="Matsumoto J."/>
            <person name="Wasserscheid J."/>
            <person name="Dewar K."/>
            <person name="Wiley G.B."/>
            <person name="Macmil S.L."/>
            <person name="Roe B.A."/>
            <person name="Zeller R.W."/>
            <person name="Hastings K.E."/>
            <person name="Lemaire P."/>
            <person name="Lindquist E."/>
            <person name="Endo T."/>
            <person name="Hotta K."/>
            <person name="Inaba K."/>
        </authorList>
    </citation>
    <scope>NUCLEOTIDE SEQUENCE [LARGE SCALE GENOMIC DNA]</scope>
    <source>
        <strain evidence="2">wild type</strain>
    </source>
</reference>
<dbReference type="OMA" id="CINTEHS"/>
<dbReference type="AlphaFoldDB" id="F6Z0I3"/>
<sequence>MSLVESGNTEKEQRSQSWPNIDSTHDAELPHESDDQLFEEMNAEDNVQLSHNSKSNSETGDIKGNPNLLTLYNVPETNLSTTDDNGKNELKKLEVHEEENASADLAWEDGVATLPGSNLKFRMNSTGYLEVISDDEDIANSERSPTDHGQNQNEYNEPSVLEIKMEAETPVNMEGKLTDDDEIRNEGDNIEYMTCINTEHSSTGAYNKELRTCS</sequence>
<dbReference type="InParanoid" id="F6Z0I3"/>
<dbReference type="STRING" id="7719.ENSCINP00000022718"/>
<dbReference type="HOGENOM" id="CLU_1291528_0_0_1"/>
<reference evidence="2" key="3">
    <citation type="submission" date="2025-08" db="UniProtKB">
        <authorList>
            <consortium name="Ensembl"/>
        </authorList>
    </citation>
    <scope>IDENTIFICATION</scope>
</reference>
<proteinExistence type="predicted"/>
<feature type="compositionally biased region" description="Basic and acidic residues" evidence="1">
    <location>
        <begin position="23"/>
        <end position="34"/>
    </location>
</feature>
<dbReference type="Ensembl" id="ENSCINT00000022964.1">
    <property type="protein sequence ID" value="ENSCINP00000022718.1"/>
    <property type="gene ID" value="ENSCING00000012063.1"/>
</dbReference>
<name>F6Z0I3_CIOIN</name>
<keyword evidence="3" id="KW-1185">Reference proteome</keyword>
<organism evidence="2 3">
    <name type="scientific">Ciona intestinalis</name>
    <name type="common">Transparent sea squirt</name>
    <name type="synonym">Ascidia intestinalis</name>
    <dbReference type="NCBI Taxonomy" id="7719"/>
    <lineage>
        <taxon>Eukaryota</taxon>
        <taxon>Metazoa</taxon>
        <taxon>Chordata</taxon>
        <taxon>Tunicata</taxon>
        <taxon>Ascidiacea</taxon>
        <taxon>Phlebobranchia</taxon>
        <taxon>Cionidae</taxon>
        <taxon>Ciona</taxon>
    </lineage>
</organism>
<reference evidence="2" key="4">
    <citation type="submission" date="2025-09" db="UniProtKB">
        <authorList>
            <consortium name="Ensembl"/>
        </authorList>
    </citation>
    <scope>IDENTIFICATION</scope>
</reference>
<evidence type="ECO:0000313" key="3">
    <source>
        <dbReference type="Proteomes" id="UP000008144"/>
    </source>
</evidence>
<evidence type="ECO:0000313" key="2">
    <source>
        <dbReference type="Ensembl" id="ENSCINP00000022718.1"/>
    </source>
</evidence>
<protein>
    <submittedName>
        <fullName evidence="2">Uncharacterized protein</fullName>
    </submittedName>
</protein>
<accession>F6Z0I3</accession>
<feature type="compositionally biased region" description="Polar residues" evidence="1">
    <location>
        <begin position="45"/>
        <end position="59"/>
    </location>
</feature>
<reference evidence="3" key="1">
    <citation type="journal article" date="2002" name="Science">
        <title>The draft genome of Ciona intestinalis: insights into chordate and vertebrate origins.</title>
        <authorList>
            <person name="Dehal P."/>
            <person name="Satou Y."/>
            <person name="Campbell R.K."/>
            <person name="Chapman J."/>
            <person name="Degnan B."/>
            <person name="De Tomaso A."/>
            <person name="Davidson B."/>
            <person name="Di Gregorio A."/>
            <person name="Gelpke M."/>
            <person name="Goodstein D.M."/>
            <person name="Harafuji N."/>
            <person name="Hastings K.E."/>
            <person name="Ho I."/>
            <person name="Hotta K."/>
            <person name="Huang W."/>
            <person name="Kawashima T."/>
            <person name="Lemaire P."/>
            <person name="Martinez D."/>
            <person name="Meinertzhagen I.A."/>
            <person name="Necula S."/>
            <person name="Nonaka M."/>
            <person name="Putnam N."/>
            <person name="Rash S."/>
            <person name="Saiga H."/>
            <person name="Satake M."/>
            <person name="Terry A."/>
            <person name="Yamada L."/>
            <person name="Wang H.G."/>
            <person name="Awazu S."/>
            <person name="Azumi K."/>
            <person name="Boore J."/>
            <person name="Branno M."/>
            <person name="Chin-Bow S."/>
            <person name="DeSantis R."/>
            <person name="Doyle S."/>
            <person name="Francino P."/>
            <person name="Keys D.N."/>
            <person name="Haga S."/>
            <person name="Hayashi H."/>
            <person name="Hino K."/>
            <person name="Imai K.S."/>
            <person name="Inaba K."/>
            <person name="Kano S."/>
            <person name="Kobayashi K."/>
            <person name="Kobayashi M."/>
            <person name="Lee B.I."/>
            <person name="Makabe K.W."/>
            <person name="Manohar C."/>
            <person name="Matassi G."/>
            <person name="Medina M."/>
            <person name="Mochizuki Y."/>
            <person name="Mount S."/>
            <person name="Morishita T."/>
            <person name="Miura S."/>
            <person name="Nakayama A."/>
            <person name="Nishizaka S."/>
            <person name="Nomoto H."/>
            <person name="Ohta F."/>
            <person name="Oishi K."/>
            <person name="Rigoutsos I."/>
            <person name="Sano M."/>
            <person name="Sasaki A."/>
            <person name="Sasakura Y."/>
            <person name="Shoguchi E."/>
            <person name="Shin-i T."/>
            <person name="Spagnuolo A."/>
            <person name="Stainier D."/>
            <person name="Suzuki M.M."/>
            <person name="Tassy O."/>
            <person name="Takatori N."/>
            <person name="Tokuoka M."/>
            <person name="Yagi K."/>
            <person name="Yoshizaki F."/>
            <person name="Wada S."/>
            <person name="Zhang C."/>
            <person name="Hyatt P.D."/>
            <person name="Larimer F."/>
            <person name="Detter C."/>
            <person name="Doggett N."/>
            <person name="Glavina T."/>
            <person name="Hawkins T."/>
            <person name="Richardson P."/>
            <person name="Lucas S."/>
            <person name="Kohara Y."/>
            <person name="Levine M."/>
            <person name="Satoh N."/>
            <person name="Rokhsar D.S."/>
        </authorList>
    </citation>
    <scope>NUCLEOTIDE SEQUENCE [LARGE SCALE GENOMIC DNA]</scope>
</reference>
<dbReference type="Proteomes" id="UP000008144">
    <property type="component" value="Chromosome 7"/>
</dbReference>
<dbReference type="EMBL" id="EAAA01002338">
    <property type="status" value="NOT_ANNOTATED_CDS"/>
    <property type="molecule type" value="Genomic_DNA"/>
</dbReference>
<dbReference type="GeneTree" id="ENSGT00530000067362"/>